<keyword evidence="2" id="KW-1185">Reference proteome</keyword>
<evidence type="ECO:0000313" key="1">
    <source>
        <dbReference type="EMBL" id="QBI54890.1"/>
    </source>
</evidence>
<name>A0A4P6Q3U2_9ACTN</name>
<sequence length="220" mass="25808">MKVIGVGFGRTGTYSLKLALEELGYGPCDHMYEVAEHPPRIRQWLDIIEDRSADWDGLFAGYNAAVDWPTAAYWRELAEHYPEAKLVLTVRDPQRWYESTQATIFKRSPLTRPLTWLAERQSPDLRSFLAMDRKSVQERVFDRTLHDRDHLISVYKRHIAEVQAEIPPERLLTYEVGQGWKPLCEFLEVPQPETEFPRRNRRGDFSQESNKHIQKLLASR</sequence>
<protein>
    <recommendedName>
        <fullName evidence="3">Sulfotransferase family protein</fullName>
    </recommendedName>
</protein>
<dbReference type="Proteomes" id="UP000292235">
    <property type="component" value="Chromosome"/>
</dbReference>
<evidence type="ECO:0000313" key="2">
    <source>
        <dbReference type="Proteomes" id="UP000292235"/>
    </source>
</evidence>
<evidence type="ECO:0008006" key="3">
    <source>
        <dbReference type="Google" id="ProtNLM"/>
    </source>
</evidence>
<dbReference type="KEGG" id="strr:EKD16_15590"/>
<dbReference type="EMBL" id="CP036455">
    <property type="protein sequence ID" value="QBI54890.1"/>
    <property type="molecule type" value="Genomic_DNA"/>
</dbReference>
<gene>
    <name evidence="1" type="ORF">EKD16_15590</name>
</gene>
<dbReference type="Gene3D" id="3.40.50.300">
    <property type="entry name" value="P-loop containing nucleotide triphosphate hydrolases"/>
    <property type="match status" value="1"/>
</dbReference>
<proteinExistence type="predicted"/>
<dbReference type="SUPFAM" id="SSF52540">
    <property type="entry name" value="P-loop containing nucleoside triphosphate hydrolases"/>
    <property type="match status" value="1"/>
</dbReference>
<dbReference type="Pfam" id="PF17784">
    <property type="entry name" value="Sulfotransfer_4"/>
    <property type="match status" value="1"/>
</dbReference>
<dbReference type="InterPro" id="IPR040632">
    <property type="entry name" value="Sulfotransfer_4"/>
</dbReference>
<reference evidence="1 2" key="1">
    <citation type="submission" date="2019-02" db="EMBL/GenBank/DDBJ databases">
        <authorList>
            <person name="Khodamoradi S."/>
            <person name="Hahnke R.L."/>
            <person name="Kaempfer P."/>
            <person name="Schumann P."/>
            <person name="Rohde M."/>
            <person name="Steinert M."/>
            <person name="Luzhetskyy A."/>
            <person name="Wink J."/>
            <person name="Ruckert C."/>
        </authorList>
    </citation>
    <scope>NUCLEOTIDE SEQUENCE [LARGE SCALE GENOMIC DNA]</scope>
    <source>
        <strain evidence="1 2">M2</strain>
    </source>
</reference>
<dbReference type="AlphaFoldDB" id="A0A4P6Q3U2"/>
<accession>A0A4P6Q3U2</accession>
<dbReference type="InterPro" id="IPR027417">
    <property type="entry name" value="P-loop_NTPase"/>
</dbReference>
<dbReference type="PANTHER" id="PTHR36978:SF4">
    <property type="entry name" value="P-LOOP CONTAINING NUCLEOSIDE TRIPHOSPHATE HYDROLASE PROTEIN"/>
    <property type="match status" value="1"/>
</dbReference>
<dbReference type="RefSeq" id="WP_131098988.1">
    <property type="nucleotide sequence ID" value="NZ_CP036455.1"/>
</dbReference>
<dbReference type="PANTHER" id="PTHR36978">
    <property type="entry name" value="P-LOOP CONTAINING NUCLEOTIDE TRIPHOSPHATE HYDROLASE"/>
    <property type="match status" value="1"/>
</dbReference>
<organism evidence="1 2">
    <name type="scientific">Streptomonospora litoralis</name>
    <dbReference type="NCBI Taxonomy" id="2498135"/>
    <lineage>
        <taxon>Bacteria</taxon>
        <taxon>Bacillati</taxon>
        <taxon>Actinomycetota</taxon>
        <taxon>Actinomycetes</taxon>
        <taxon>Streptosporangiales</taxon>
        <taxon>Nocardiopsidaceae</taxon>
        <taxon>Streptomonospora</taxon>
    </lineage>
</organism>
<dbReference type="OrthoDB" id="285690at2"/>